<dbReference type="EMBL" id="LCUF01000040">
    <property type="protein sequence ID" value="KQA22480.1"/>
    <property type="molecule type" value="Genomic_DNA"/>
</dbReference>
<dbReference type="RefSeq" id="WP_055028426.1">
    <property type="nucleotide sequence ID" value="NZ_CP035689.1"/>
</dbReference>
<accession>A0A0Q0KFY2</accession>
<evidence type="ECO:0000313" key="2">
    <source>
        <dbReference type="Proteomes" id="UP000053724"/>
    </source>
</evidence>
<evidence type="ECO:0000313" key="1">
    <source>
        <dbReference type="EMBL" id="KQA22480.1"/>
    </source>
</evidence>
<dbReference type="PATRIC" id="fig|1481663.8.peg.3901"/>
<name>A0A0Q0KFY2_VIBMT</name>
<gene>
    <name evidence="1" type="ORF">AAY55_17125</name>
</gene>
<dbReference type="AlphaFoldDB" id="A0A0Q0KFY2"/>
<organism evidence="1 2">
    <name type="scientific">Vibrio metoecus</name>
    <dbReference type="NCBI Taxonomy" id="1481663"/>
    <lineage>
        <taxon>Bacteria</taxon>
        <taxon>Pseudomonadati</taxon>
        <taxon>Pseudomonadota</taxon>
        <taxon>Gammaproteobacteria</taxon>
        <taxon>Vibrionales</taxon>
        <taxon>Vibrionaceae</taxon>
        <taxon>Vibrio</taxon>
    </lineage>
</organism>
<protein>
    <submittedName>
        <fullName evidence="1">Uncharacterized protein</fullName>
    </submittedName>
</protein>
<sequence length="125" mass="14113">MPKYYVDVNVASQIEALVKKEPFEELTFNDALIRLLALIPSEIPDVDEILNDILASIPNKSRVKASPRPSEWVKEVSELSGKGKFTTWKSICDFLSIDVGSDSARRKLQAWVTSNRPDWPKVPEV</sequence>
<dbReference type="Proteomes" id="UP000053724">
    <property type="component" value="Unassembled WGS sequence"/>
</dbReference>
<comment type="caution">
    <text evidence="1">The sequence shown here is derived from an EMBL/GenBank/DDBJ whole genome shotgun (WGS) entry which is preliminary data.</text>
</comment>
<proteinExistence type="predicted"/>
<reference evidence="1 2" key="1">
    <citation type="journal article" date="2015" name="Genome Biol. Evol.">
        <title>The Dynamics of Genetic Interactions between Vibrio metoecus and Vibrio cholerae, Two Close Relatives Co-Occurring in the Environment.</title>
        <authorList>
            <person name="Orata F.D."/>
            <person name="Kirchberger P.C."/>
            <person name="Meheust R."/>
            <person name="Barlow E.J."/>
            <person name="Tarr C.L."/>
            <person name="Boucher Y."/>
        </authorList>
    </citation>
    <scope>NUCLEOTIDE SEQUENCE [LARGE SCALE GENOMIC DNA]</scope>
    <source>
        <strain evidence="1 2">08-2459</strain>
    </source>
</reference>